<keyword evidence="8" id="KW-1185">Reference proteome</keyword>
<dbReference type="Gene3D" id="3.90.1530.10">
    <property type="entry name" value="Conserved hypothetical protein from pyrococcus furiosus pfu- 392566-001, ParB domain"/>
    <property type="match status" value="1"/>
</dbReference>
<evidence type="ECO:0000313" key="7">
    <source>
        <dbReference type="EMBL" id="SDY93350.1"/>
    </source>
</evidence>
<dbReference type="SUPFAM" id="SSF53335">
    <property type="entry name" value="S-adenosyl-L-methionine-dependent methyltransferases"/>
    <property type="match status" value="1"/>
</dbReference>
<evidence type="ECO:0000259" key="6">
    <source>
        <dbReference type="SMART" id="SM00470"/>
    </source>
</evidence>
<dbReference type="Pfam" id="PF02195">
    <property type="entry name" value="ParB_N"/>
    <property type="match status" value="1"/>
</dbReference>
<dbReference type="InterPro" id="IPR029063">
    <property type="entry name" value="SAM-dependent_MTases_sf"/>
</dbReference>
<dbReference type="RefSeq" id="WP_425429309.1">
    <property type="nucleotide sequence ID" value="NZ_FNPF01000035.1"/>
</dbReference>
<feature type="region of interest" description="Disordered" evidence="5">
    <location>
        <begin position="425"/>
        <end position="446"/>
    </location>
</feature>
<organism evidence="7 8">
    <name type="scientific">Citreimonas salinaria</name>
    <dbReference type="NCBI Taxonomy" id="321339"/>
    <lineage>
        <taxon>Bacteria</taxon>
        <taxon>Pseudomonadati</taxon>
        <taxon>Pseudomonadota</taxon>
        <taxon>Alphaproteobacteria</taxon>
        <taxon>Rhodobacterales</taxon>
        <taxon>Roseobacteraceae</taxon>
        <taxon>Citreimonas</taxon>
    </lineage>
</organism>
<dbReference type="InterPro" id="IPR001091">
    <property type="entry name" value="RM_Methyltransferase"/>
</dbReference>
<dbReference type="PANTHER" id="PTHR33375">
    <property type="entry name" value="CHROMOSOME-PARTITIONING PROTEIN PARB-RELATED"/>
    <property type="match status" value="1"/>
</dbReference>
<dbReference type="Gene3D" id="3.40.50.150">
    <property type="entry name" value="Vaccinia Virus protein VP39"/>
    <property type="match status" value="1"/>
</dbReference>
<dbReference type="PANTHER" id="PTHR33375:SF1">
    <property type="entry name" value="CHROMOSOME-PARTITIONING PROTEIN PARB-RELATED"/>
    <property type="match status" value="1"/>
</dbReference>
<evidence type="ECO:0000256" key="4">
    <source>
        <dbReference type="RuleBase" id="RU362026"/>
    </source>
</evidence>
<comment type="catalytic activity">
    <reaction evidence="3">
        <text>a 2'-deoxyadenosine in DNA + S-adenosyl-L-methionine = an N(6)-methyl-2'-deoxyadenosine in DNA + S-adenosyl-L-homocysteine + H(+)</text>
        <dbReference type="Rhea" id="RHEA:15197"/>
        <dbReference type="Rhea" id="RHEA-COMP:12418"/>
        <dbReference type="Rhea" id="RHEA-COMP:12419"/>
        <dbReference type="ChEBI" id="CHEBI:15378"/>
        <dbReference type="ChEBI" id="CHEBI:57856"/>
        <dbReference type="ChEBI" id="CHEBI:59789"/>
        <dbReference type="ChEBI" id="CHEBI:90615"/>
        <dbReference type="ChEBI" id="CHEBI:90616"/>
        <dbReference type="EC" id="2.1.1.72"/>
    </reaction>
</comment>
<dbReference type="InterPro" id="IPR015840">
    <property type="entry name" value="DNA_MeTrfase_ParB"/>
</dbReference>
<reference evidence="7 8" key="1">
    <citation type="submission" date="2016-10" db="EMBL/GenBank/DDBJ databases">
        <authorList>
            <person name="de Groot N.N."/>
        </authorList>
    </citation>
    <scope>NUCLEOTIDE SEQUENCE [LARGE SCALE GENOMIC DNA]</scope>
    <source>
        <strain evidence="7 8">DSM 26880</strain>
    </source>
</reference>
<name>A0A1H3NXA6_9RHOB</name>
<evidence type="ECO:0000313" key="8">
    <source>
        <dbReference type="Proteomes" id="UP000199286"/>
    </source>
</evidence>
<keyword evidence="2" id="KW-0808">Transferase</keyword>
<dbReference type="EC" id="2.1.1.-" evidence="4"/>
<dbReference type="Pfam" id="PF01555">
    <property type="entry name" value="N6_N4_Mtase"/>
    <property type="match status" value="1"/>
</dbReference>
<dbReference type="GO" id="GO:0005694">
    <property type="term" value="C:chromosome"/>
    <property type="evidence" value="ECO:0007669"/>
    <property type="project" value="TreeGrafter"/>
</dbReference>
<dbReference type="Proteomes" id="UP000199286">
    <property type="component" value="Unassembled WGS sequence"/>
</dbReference>
<dbReference type="GO" id="GO:0003677">
    <property type="term" value="F:DNA binding"/>
    <property type="evidence" value="ECO:0007669"/>
    <property type="project" value="InterPro"/>
</dbReference>
<dbReference type="PRINTS" id="PR00508">
    <property type="entry name" value="S21N4MTFRASE"/>
</dbReference>
<evidence type="ECO:0000256" key="5">
    <source>
        <dbReference type="SAM" id="MobiDB-lite"/>
    </source>
</evidence>
<dbReference type="CDD" id="cd16403">
    <property type="entry name" value="ParB_N_like_MT"/>
    <property type="match status" value="1"/>
</dbReference>
<accession>A0A1H3NXA6</accession>
<dbReference type="STRING" id="321339.SAMN05444340_13511"/>
<dbReference type="GO" id="GO:0032259">
    <property type="term" value="P:methylation"/>
    <property type="evidence" value="ECO:0007669"/>
    <property type="project" value="UniProtKB-KW"/>
</dbReference>
<dbReference type="InterPro" id="IPR002941">
    <property type="entry name" value="DNA_methylase_N4/N6"/>
</dbReference>
<evidence type="ECO:0000256" key="2">
    <source>
        <dbReference type="ARBA" id="ARBA00022679"/>
    </source>
</evidence>
<dbReference type="PIRSF" id="PIRSF036758">
    <property type="entry name" value="Aden_M_ParB"/>
    <property type="match status" value="1"/>
</dbReference>
<gene>
    <name evidence="7" type="ORF">SAMN05444340_13511</name>
</gene>
<dbReference type="GO" id="GO:0009007">
    <property type="term" value="F:site-specific DNA-methyltransferase (adenine-specific) activity"/>
    <property type="evidence" value="ECO:0007669"/>
    <property type="project" value="UniProtKB-EC"/>
</dbReference>
<feature type="domain" description="ParB-like N-terminal" evidence="6">
    <location>
        <begin position="13"/>
        <end position="99"/>
    </location>
</feature>
<dbReference type="GO" id="GO:0008170">
    <property type="term" value="F:N-methyltransferase activity"/>
    <property type="evidence" value="ECO:0007669"/>
    <property type="project" value="InterPro"/>
</dbReference>
<keyword evidence="1 7" id="KW-0489">Methyltransferase</keyword>
<dbReference type="InterPro" id="IPR050336">
    <property type="entry name" value="Chromosome_partition/occlusion"/>
</dbReference>
<dbReference type="GO" id="GO:0045881">
    <property type="term" value="P:positive regulation of sporulation resulting in formation of a cellular spore"/>
    <property type="evidence" value="ECO:0007669"/>
    <property type="project" value="TreeGrafter"/>
</dbReference>
<evidence type="ECO:0000256" key="3">
    <source>
        <dbReference type="ARBA" id="ARBA00047942"/>
    </source>
</evidence>
<dbReference type="AlphaFoldDB" id="A0A1H3NXA6"/>
<proteinExistence type="inferred from homology"/>
<dbReference type="InterPro" id="IPR036086">
    <property type="entry name" value="ParB/Sulfiredoxin_sf"/>
</dbReference>
<dbReference type="SUPFAM" id="SSF110849">
    <property type="entry name" value="ParB/Sulfiredoxin"/>
    <property type="match status" value="1"/>
</dbReference>
<dbReference type="SMART" id="SM00470">
    <property type="entry name" value="ParB"/>
    <property type="match status" value="1"/>
</dbReference>
<comment type="similarity">
    <text evidence="4">Belongs to the N(4)/N(6)-methyltransferase family.</text>
</comment>
<protein>
    <recommendedName>
        <fullName evidence="4">Methyltransferase</fullName>
        <ecNumber evidence="4">2.1.1.-</ecNumber>
    </recommendedName>
</protein>
<sequence>MTKLANRQVVEIRQCPIADLIPYSNNARTHSDAQVALIAGSIREFGFNNPVLVDGGNGIIAGHGRVLAARKLGLVRVPVIELGHLTEAQKRAYLLADNRLAEQAGWDKELLGLELADLGELGIDLGELGFDGAELDALLNHGAADPREEATPEPPANPVSRPGDLWVLGNHRLLCGDATNADDVGRLLDGVRPHLMVTDPPYGVNYDPAWRNETGAVKTKRTGKVANDDRADWREAWALFPGDVAYVWHGALHATTVAESLIATGFDIRSQIIWAKERLVLSRGHYHWQHEPAWYAVRGTGHWSGDRKQSTLWTIPNRDQDAATVHGTQKPVECMRRPMLNNSSPSQAVYEPFCGSGTTIIAAESTGRVCYALELDPAYVDVAVERWQAFTEQEAFHAESGETFAVVAGARGGGKVRSVRWGNRRGRHTHTRPQFRPGVGSMKDSG</sequence>
<evidence type="ECO:0000256" key="1">
    <source>
        <dbReference type="ARBA" id="ARBA00022603"/>
    </source>
</evidence>
<dbReference type="EMBL" id="FNPF01000035">
    <property type="protein sequence ID" value="SDY93350.1"/>
    <property type="molecule type" value="Genomic_DNA"/>
</dbReference>
<dbReference type="InterPro" id="IPR003115">
    <property type="entry name" value="ParB_N"/>
</dbReference>
<dbReference type="GO" id="GO:0007059">
    <property type="term" value="P:chromosome segregation"/>
    <property type="evidence" value="ECO:0007669"/>
    <property type="project" value="TreeGrafter"/>
</dbReference>